<keyword evidence="2" id="KW-0812">Transmembrane</keyword>
<gene>
    <name evidence="4" type="ORF">IAA07_11845</name>
</gene>
<feature type="compositionally biased region" description="Low complexity" evidence="1">
    <location>
        <begin position="129"/>
        <end position="140"/>
    </location>
</feature>
<reference evidence="4" key="1">
    <citation type="journal article" date="2021" name="PeerJ">
        <title>Extensive microbial diversity within the chicken gut microbiome revealed by metagenomics and culture.</title>
        <authorList>
            <person name="Gilroy R."/>
            <person name="Ravi A."/>
            <person name="Getino M."/>
            <person name="Pursley I."/>
            <person name="Horton D.L."/>
            <person name="Alikhan N.F."/>
            <person name="Baker D."/>
            <person name="Gharbi K."/>
            <person name="Hall N."/>
            <person name="Watson M."/>
            <person name="Adriaenssens E.M."/>
            <person name="Foster-Nyarko E."/>
            <person name="Jarju S."/>
            <person name="Secka A."/>
            <person name="Antonio M."/>
            <person name="Oren A."/>
            <person name="Chaudhuri R.R."/>
            <person name="La Ragione R."/>
            <person name="Hildebrand F."/>
            <person name="Pallen M.J."/>
        </authorList>
    </citation>
    <scope>NUCLEOTIDE SEQUENCE</scope>
    <source>
        <strain evidence="4">CHK178-16964</strain>
    </source>
</reference>
<dbReference type="Pfam" id="PF08239">
    <property type="entry name" value="SH3_3"/>
    <property type="match status" value="1"/>
</dbReference>
<dbReference type="SMART" id="SM00287">
    <property type="entry name" value="SH3b"/>
    <property type="match status" value="1"/>
</dbReference>
<accession>A0A9D2HK49</accession>
<name>A0A9D2HK49_9FIRM</name>
<organism evidence="4 5">
    <name type="scientific">Candidatus Lachnoclostridium stercoravium</name>
    <dbReference type="NCBI Taxonomy" id="2838633"/>
    <lineage>
        <taxon>Bacteria</taxon>
        <taxon>Bacillati</taxon>
        <taxon>Bacillota</taxon>
        <taxon>Clostridia</taxon>
        <taxon>Lachnospirales</taxon>
        <taxon>Lachnospiraceae</taxon>
    </lineage>
</organism>
<dbReference type="PROSITE" id="PS51781">
    <property type="entry name" value="SH3B"/>
    <property type="match status" value="1"/>
</dbReference>
<comment type="caution">
    <text evidence="4">The sequence shown here is derived from an EMBL/GenBank/DDBJ whole genome shotgun (WGS) entry which is preliminary data.</text>
</comment>
<feature type="domain" description="SH3b" evidence="3">
    <location>
        <begin position="218"/>
        <end position="283"/>
    </location>
</feature>
<keyword evidence="2" id="KW-1133">Transmembrane helix</keyword>
<proteinExistence type="predicted"/>
<reference evidence="4" key="2">
    <citation type="submission" date="2021-04" db="EMBL/GenBank/DDBJ databases">
        <authorList>
            <person name="Gilroy R."/>
        </authorList>
    </citation>
    <scope>NUCLEOTIDE SEQUENCE</scope>
    <source>
        <strain evidence="4">CHK178-16964</strain>
    </source>
</reference>
<dbReference type="AlphaFoldDB" id="A0A9D2HK49"/>
<dbReference type="Gene3D" id="2.30.30.40">
    <property type="entry name" value="SH3 Domains"/>
    <property type="match status" value="1"/>
</dbReference>
<keyword evidence="2" id="KW-0472">Membrane</keyword>
<evidence type="ECO:0000256" key="1">
    <source>
        <dbReference type="SAM" id="MobiDB-lite"/>
    </source>
</evidence>
<dbReference type="Proteomes" id="UP000823900">
    <property type="component" value="Unassembled WGS sequence"/>
</dbReference>
<evidence type="ECO:0000259" key="3">
    <source>
        <dbReference type="PROSITE" id="PS51781"/>
    </source>
</evidence>
<dbReference type="InterPro" id="IPR003646">
    <property type="entry name" value="SH3-like_bac-type"/>
</dbReference>
<feature type="compositionally biased region" description="Low complexity" evidence="1">
    <location>
        <begin position="196"/>
        <end position="208"/>
    </location>
</feature>
<evidence type="ECO:0000313" key="4">
    <source>
        <dbReference type="EMBL" id="HJA72245.1"/>
    </source>
</evidence>
<evidence type="ECO:0000313" key="5">
    <source>
        <dbReference type="Proteomes" id="UP000823900"/>
    </source>
</evidence>
<feature type="region of interest" description="Disordered" evidence="1">
    <location>
        <begin position="122"/>
        <end position="149"/>
    </location>
</feature>
<evidence type="ECO:0000256" key="2">
    <source>
        <dbReference type="SAM" id="Phobius"/>
    </source>
</evidence>
<feature type="transmembrane region" description="Helical" evidence="2">
    <location>
        <begin position="156"/>
        <end position="176"/>
    </location>
</feature>
<dbReference type="EMBL" id="DWZA01000100">
    <property type="protein sequence ID" value="HJA72245.1"/>
    <property type="molecule type" value="Genomic_DNA"/>
</dbReference>
<feature type="region of interest" description="Disordered" evidence="1">
    <location>
        <begin position="181"/>
        <end position="220"/>
    </location>
</feature>
<dbReference type="InterPro" id="IPR025285">
    <property type="entry name" value="DUF4145"/>
</dbReference>
<feature type="compositionally biased region" description="Acidic residues" evidence="1">
    <location>
        <begin position="209"/>
        <end position="219"/>
    </location>
</feature>
<dbReference type="Pfam" id="PF13643">
    <property type="entry name" value="DUF4145"/>
    <property type="match status" value="1"/>
</dbReference>
<sequence>MDNTGRSTSWERIQRGVKDTERLIGQKQYNMAMVRARQTLEYMVRCLGERACIVDGDLVDTIDELYKGKWISKSTCEHYHKIRTIGNKAVHEGNDNAYDANQAYHLLSQEVYVFADQYASRRTRGSSGGRSASASRTRSGSARRRRRKKGIGPQEVIRILIPVLLVVLLLIVIRLFTSGSDENDPGASTSPAATYTEPSTEPVTMESETVPETEPESAEAADVVYRTTDVLNVRADPSTNNDRIGQIPADTVVDYVSDYDENWAIITYEGQEAYVSKEFLTAE</sequence>
<protein>
    <submittedName>
        <fullName evidence="4">DUF4145 domain-containing protein</fullName>
    </submittedName>
</protein>